<comment type="caution">
    <text evidence="6">The sequence shown here is derived from an EMBL/GenBank/DDBJ whole genome shotgun (WGS) entry which is preliminary data.</text>
</comment>
<dbReference type="InterPro" id="IPR002401">
    <property type="entry name" value="Cyt_P450_E_grp-I"/>
</dbReference>
<dbReference type="Pfam" id="PF00067">
    <property type="entry name" value="p450"/>
    <property type="match status" value="1"/>
</dbReference>
<dbReference type="RefSeq" id="WP_377554973.1">
    <property type="nucleotide sequence ID" value="NZ_JBHUHQ010000006.1"/>
</dbReference>
<keyword evidence="3" id="KW-0479">Metal-binding</keyword>
<accession>A0ABW4VZ62</accession>
<dbReference type="Gene3D" id="1.10.630.10">
    <property type="entry name" value="Cytochrome P450"/>
    <property type="match status" value="1"/>
</dbReference>
<gene>
    <name evidence="6" type="ORF">ACFSJF_02975</name>
</gene>
<dbReference type="PRINTS" id="PR00463">
    <property type="entry name" value="EP450I"/>
</dbReference>
<name>A0ABW4VZ62_9BACI</name>
<evidence type="ECO:0000313" key="6">
    <source>
        <dbReference type="EMBL" id="MFD2043245.1"/>
    </source>
</evidence>
<evidence type="ECO:0000256" key="4">
    <source>
        <dbReference type="ARBA" id="ARBA00023002"/>
    </source>
</evidence>
<dbReference type="SUPFAM" id="SSF48264">
    <property type="entry name" value="Cytochrome P450"/>
    <property type="match status" value="1"/>
</dbReference>
<evidence type="ECO:0000256" key="2">
    <source>
        <dbReference type="ARBA" id="ARBA00022617"/>
    </source>
</evidence>
<dbReference type="InterPro" id="IPR050705">
    <property type="entry name" value="Cytochrome_P450_3A"/>
</dbReference>
<evidence type="ECO:0000313" key="7">
    <source>
        <dbReference type="Proteomes" id="UP001597383"/>
    </source>
</evidence>
<comment type="similarity">
    <text evidence="1">Belongs to the cytochrome P450 family.</text>
</comment>
<keyword evidence="7" id="KW-1185">Reference proteome</keyword>
<dbReference type="InterPro" id="IPR001128">
    <property type="entry name" value="Cyt_P450"/>
</dbReference>
<dbReference type="Proteomes" id="UP001597383">
    <property type="component" value="Unassembled WGS sequence"/>
</dbReference>
<dbReference type="PANTHER" id="PTHR24302">
    <property type="entry name" value="CYTOCHROME P450 FAMILY 3"/>
    <property type="match status" value="1"/>
</dbReference>
<sequence length="420" mass="49147">MPYREQLPIDKGFDNSFALMTEGYKYITNRRERFGRDMFETRLLGGQKAICFAGKDAAKVFYNEEKIMRKGAAPKRIRQTIFGEKAIQTMDGASHKHRKALFMSLMSHESLEDVVNITRNEYDNFILKWEGMERVVLFEESKQLLTSIACKWAGVPLHKNEMKQRANELAALFDSAAAFGPRHWRGRQARNSSERWIKHMIEQIRSGNMEVQEGTALHEIAFYRDTSGNLLNSQIAAVEVINILRPIVAIAVYIAFCALALHDYPEQMNKIKEKDDAYDEMFVQEVRRYYPFFPFAAARVRRDFLWNGHDFKKGNLVLLDIYGTNHHPDIWERPWEFNPDRFTDRNDDPFDFLPQGGGDYHKGHRCPGEWLTIEVMKVTVDTFTRKMEYEVPKQNLNYSMTRMPSLPKSRFVMTNVKRKL</sequence>
<organism evidence="6 7">
    <name type="scientific">Ornithinibacillus salinisoli</name>
    <dbReference type="NCBI Taxonomy" id="1848459"/>
    <lineage>
        <taxon>Bacteria</taxon>
        <taxon>Bacillati</taxon>
        <taxon>Bacillota</taxon>
        <taxon>Bacilli</taxon>
        <taxon>Bacillales</taxon>
        <taxon>Bacillaceae</taxon>
        <taxon>Ornithinibacillus</taxon>
    </lineage>
</organism>
<protein>
    <submittedName>
        <fullName evidence="6">Cytochrome P450</fullName>
    </submittedName>
</protein>
<evidence type="ECO:0000256" key="1">
    <source>
        <dbReference type="ARBA" id="ARBA00010617"/>
    </source>
</evidence>
<evidence type="ECO:0000256" key="5">
    <source>
        <dbReference type="ARBA" id="ARBA00023004"/>
    </source>
</evidence>
<keyword evidence="2" id="KW-0349">Heme</keyword>
<keyword evidence="4" id="KW-0560">Oxidoreductase</keyword>
<dbReference type="PANTHER" id="PTHR24302:SF15">
    <property type="entry name" value="FATTY-ACID PEROXYGENASE"/>
    <property type="match status" value="1"/>
</dbReference>
<dbReference type="EMBL" id="JBHUHQ010000006">
    <property type="protein sequence ID" value="MFD2043245.1"/>
    <property type="molecule type" value="Genomic_DNA"/>
</dbReference>
<dbReference type="InterPro" id="IPR036396">
    <property type="entry name" value="Cyt_P450_sf"/>
</dbReference>
<evidence type="ECO:0000256" key="3">
    <source>
        <dbReference type="ARBA" id="ARBA00022723"/>
    </source>
</evidence>
<keyword evidence="5" id="KW-0408">Iron</keyword>
<reference evidence="7" key="1">
    <citation type="journal article" date="2019" name="Int. J. Syst. Evol. Microbiol.">
        <title>The Global Catalogue of Microorganisms (GCM) 10K type strain sequencing project: providing services to taxonomists for standard genome sequencing and annotation.</title>
        <authorList>
            <consortium name="The Broad Institute Genomics Platform"/>
            <consortium name="The Broad Institute Genome Sequencing Center for Infectious Disease"/>
            <person name="Wu L."/>
            <person name="Ma J."/>
        </authorList>
    </citation>
    <scope>NUCLEOTIDE SEQUENCE [LARGE SCALE GENOMIC DNA]</scope>
    <source>
        <strain evidence="7">R28</strain>
    </source>
</reference>
<proteinExistence type="inferred from homology"/>
<dbReference type="CDD" id="cd11067">
    <property type="entry name" value="CYP152"/>
    <property type="match status" value="1"/>
</dbReference>